<dbReference type="SUPFAM" id="SSF54001">
    <property type="entry name" value="Cysteine proteinases"/>
    <property type="match status" value="1"/>
</dbReference>
<keyword evidence="7" id="KW-0696">RNA-directed RNA polymerase</keyword>
<dbReference type="InterPro" id="IPR014759">
    <property type="entry name" value="Helicase_SF3_ssRNA_vir"/>
</dbReference>
<dbReference type="GO" id="GO:0003968">
    <property type="term" value="F:RNA-directed RNA polymerase activity"/>
    <property type="evidence" value="ECO:0007669"/>
    <property type="project" value="UniProtKB-KW"/>
</dbReference>
<dbReference type="Gene3D" id="3.30.70.270">
    <property type="match status" value="2"/>
</dbReference>
<dbReference type="GO" id="GO:0039694">
    <property type="term" value="P:viral RNA genome replication"/>
    <property type="evidence" value="ECO:0007669"/>
    <property type="project" value="InterPro"/>
</dbReference>
<dbReference type="InterPro" id="IPR004004">
    <property type="entry name" value="Helic/Pol/Pept_Calicivir-typ"/>
</dbReference>
<keyword evidence="14" id="KW-0645">Protease</keyword>
<evidence type="ECO:0000256" key="11">
    <source>
        <dbReference type="ARBA" id="ARBA00022561"/>
    </source>
</evidence>
<dbReference type="GO" id="GO:0042025">
    <property type="term" value="C:host cell nucleus"/>
    <property type="evidence" value="ECO:0007669"/>
    <property type="project" value="UniProtKB-SubCell"/>
</dbReference>
<dbReference type="EMBL" id="KM269483">
    <property type="protein sequence ID" value="AIT39625.1"/>
    <property type="molecule type" value="Genomic_RNA"/>
</dbReference>
<dbReference type="GO" id="GO:0005198">
    <property type="term" value="F:structural molecule activity"/>
    <property type="evidence" value="ECO:0007669"/>
    <property type="project" value="InterPro"/>
</dbReference>
<dbReference type="InterPro" id="IPR037080">
    <property type="entry name" value="Capsid_VP4_sf_Picornavirus"/>
</dbReference>
<keyword evidence="39" id="KW-1133">Transmembrane helix</keyword>
<dbReference type="InterPro" id="IPR043504">
    <property type="entry name" value="Peptidase_S1_PA_chymotrypsin"/>
</dbReference>
<evidence type="ECO:0000256" key="8">
    <source>
        <dbReference type="ARBA" id="ARBA00022488"/>
    </source>
</evidence>
<keyword evidence="39" id="KW-0812">Transmembrane</keyword>
<keyword evidence="24" id="KW-0067">ATP-binding</keyword>
<keyword evidence="19" id="KW-0547">Nucleotide-binding</keyword>
<evidence type="ECO:0000256" key="1">
    <source>
        <dbReference type="ARBA" id="ARBA00002982"/>
    </source>
</evidence>
<dbReference type="GO" id="GO:0003723">
    <property type="term" value="F:RNA binding"/>
    <property type="evidence" value="ECO:0007669"/>
    <property type="project" value="InterPro"/>
</dbReference>
<evidence type="ECO:0000256" key="4">
    <source>
        <dbReference type="ARBA" id="ARBA00004328"/>
    </source>
</evidence>
<keyword evidence="17" id="KW-1143">T=pseudo3 icosahedral capsid protein</keyword>
<feature type="domain" description="SF3 helicase" evidence="41">
    <location>
        <begin position="1228"/>
        <end position="1392"/>
    </location>
</feature>
<keyword evidence="8" id="KW-1036">Host cytoplasmic vesicle</keyword>
<dbReference type="GO" id="GO:0034220">
    <property type="term" value="P:monoatomic ion transmembrane transport"/>
    <property type="evidence" value="ECO:0007669"/>
    <property type="project" value="UniProtKB-KW"/>
</dbReference>
<evidence type="ECO:0000256" key="7">
    <source>
        <dbReference type="ARBA" id="ARBA00022484"/>
    </source>
</evidence>
<keyword evidence="22" id="KW-0347">Helicase</keyword>
<evidence type="ECO:0000256" key="23">
    <source>
        <dbReference type="ARBA" id="ARBA00022807"/>
    </source>
</evidence>
<keyword evidence="26" id="KW-1043">Host membrane</keyword>
<keyword evidence="32" id="KW-0449">Lipoprotein</keyword>
<dbReference type="InterPro" id="IPR007094">
    <property type="entry name" value="RNA-dir_pol_PSvirus"/>
</dbReference>
<evidence type="ECO:0000256" key="18">
    <source>
        <dbReference type="ARBA" id="ARBA00022707"/>
    </source>
</evidence>
<evidence type="ECO:0000256" key="37">
    <source>
        <dbReference type="ARBA" id="ARBA00047984"/>
    </source>
</evidence>
<evidence type="ECO:0000313" key="45">
    <source>
        <dbReference type="Proteomes" id="UP000173922"/>
    </source>
</evidence>
<evidence type="ECO:0000256" key="3">
    <source>
        <dbReference type="ARBA" id="ARBA00004307"/>
    </source>
</evidence>
<keyword evidence="28" id="KW-1182">Viral ion channel</keyword>
<dbReference type="CDD" id="cd00205">
    <property type="entry name" value="rhv_like"/>
    <property type="match status" value="3"/>
</dbReference>
<comment type="function">
    <text evidence="36">Replicates the genomic and antigenomic RNAs by recognizing replications specific signals. Performs VPg uridylylation.</text>
</comment>
<evidence type="ECO:0000256" key="16">
    <source>
        <dbReference type="ARBA" id="ARBA00022695"/>
    </source>
</evidence>
<dbReference type="Pfam" id="PF00680">
    <property type="entry name" value="RdRP_1"/>
    <property type="match status" value="1"/>
</dbReference>
<dbReference type="GO" id="GO:0006508">
    <property type="term" value="P:proteolysis"/>
    <property type="evidence" value="ECO:0007669"/>
    <property type="project" value="UniProtKB-KW"/>
</dbReference>
<keyword evidence="18" id="KW-0519">Myristate</keyword>
<evidence type="ECO:0000256" key="34">
    <source>
        <dbReference type="ARBA" id="ARBA00023303"/>
    </source>
</evidence>
<dbReference type="Pfam" id="PF00910">
    <property type="entry name" value="RNA_helicase"/>
    <property type="match status" value="1"/>
</dbReference>
<evidence type="ECO:0000256" key="21">
    <source>
        <dbReference type="ARBA" id="ARBA00022804"/>
    </source>
</evidence>
<dbReference type="SUPFAM" id="SSF50494">
    <property type="entry name" value="Trypsin-like serine proteases"/>
    <property type="match status" value="1"/>
</dbReference>
<evidence type="ECO:0000256" key="22">
    <source>
        <dbReference type="ARBA" id="ARBA00022806"/>
    </source>
</evidence>
<dbReference type="Gene3D" id="2.40.10.10">
    <property type="entry name" value="Trypsin-like serine proteases"/>
    <property type="match status" value="2"/>
</dbReference>
<dbReference type="PROSITE" id="PS50507">
    <property type="entry name" value="RDRP_SSRNA_POS"/>
    <property type="match status" value="1"/>
</dbReference>
<dbReference type="GO" id="GO:0015267">
    <property type="term" value="F:channel activity"/>
    <property type="evidence" value="ECO:0007669"/>
    <property type="project" value="UniProtKB-KW"/>
</dbReference>
<comment type="function">
    <text evidence="1">VP0 precursor is a component of immature procapsids.</text>
</comment>
<evidence type="ECO:0000259" key="41">
    <source>
        <dbReference type="PROSITE" id="PS51218"/>
    </source>
</evidence>
<dbReference type="Pfam" id="PF00073">
    <property type="entry name" value="Rhv"/>
    <property type="match status" value="2"/>
</dbReference>
<evidence type="ECO:0000259" key="40">
    <source>
        <dbReference type="PROSITE" id="PS50507"/>
    </source>
</evidence>
<keyword evidence="25" id="KW-0946">Virion</keyword>
<dbReference type="Pfam" id="PF22663">
    <property type="entry name" value="Rhv_5"/>
    <property type="match status" value="1"/>
</dbReference>
<evidence type="ECO:0000259" key="43">
    <source>
        <dbReference type="PROSITE" id="PS51887"/>
    </source>
</evidence>
<dbReference type="InterPro" id="IPR009003">
    <property type="entry name" value="Peptidase_S1_PA"/>
</dbReference>
<dbReference type="GO" id="GO:0039618">
    <property type="term" value="C:T=pseudo3 icosahedral viral capsid"/>
    <property type="evidence" value="ECO:0007669"/>
    <property type="project" value="UniProtKB-KW"/>
</dbReference>
<keyword evidence="27" id="KW-0693">Viral RNA replication</keyword>
<dbReference type="InterPro" id="IPR001676">
    <property type="entry name" value="Picornavirus_capsid"/>
</dbReference>
<dbReference type="InterPro" id="IPR059138">
    <property type="entry name" value="Pico_VP1"/>
</dbReference>
<keyword evidence="34" id="KW-0407">Ion channel</keyword>
<dbReference type="SUPFAM" id="SSF56672">
    <property type="entry name" value="DNA/RNA polymerases"/>
    <property type="match status" value="1"/>
</dbReference>
<reference evidence="44 45" key="1">
    <citation type="journal article" date="2014" name="BMC Genomics">
        <title>A universal protocol to generate consensus level genome sequences for foot-and-mouth disease virus and other positive-sense polyadenylated RNA viruses using the Illumina MiSeq.</title>
        <authorList>
            <person name="Logan G."/>
            <person name="Freimanis G.L."/>
            <person name="King D.J."/>
            <person name="Valdazo-Gonzalez B."/>
            <person name="Bachanek-Bankowska K."/>
            <person name="Sanderson N.D."/>
            <person name="Knowles N.J."/>
            <person name="King D.P."/>
            <person name="Cottam E.M."/>
        </authorList>
    </citation>
    <scope>NUCLEOTIDE SEQUENCE [LARGE SCALE GENOMIC DNA]</scope>
    <source>
        <strain evidence="44">D1305-03</strain>
    </source>
</reference>
<evidence type="ECO:0000256" key="5">
    <source>
        <dbReference type="ARBA" id="ARBA00020107"/>
    </source>
</evidence>
<dbReference type="GO" id="GO:0046718">
    <property type="term" value="P:symbiont entry into host cell"/>
    <property type="evidence" value="ECO:0007669"/>
    <property type="project" value="UniProtKB-KW"/>
</dbReference>
<evidence type="ECO:0000256" key="17">
    <source>
        <dbReference type="ARBA" id="ARBA00022706"/>
    </source>
</evidence>
<keyword evidence="30 39" id="KW-0472">Membrane</keyword>
<feature type="transmembrane region" description="Helical" evidence="39">
    <location>
        <begin position="1071"/>
        <end position="1094"/>
    </location>
</feature>
<dbReference type="PROSITE" id="PS51887">
    <property type="entry name" value="APHTHOVIRUS_LPRO"/>
    <property type="match status" value="1"/>
</dbReference>
<keyword evidence="11" id="KW-0167">Capsid protein</keyword>
<evidence type="ECO:0000256" key="2">
    <source>
        <dbReference type="ARBA" id="ARBA00004295"/>
    </source>
</evidence>
<evidence type="ECO:0000256" key="30">
    <source>
        <dbReference type="ARBA" id="ARBA00023136"/>
    </source>
</evidence>
<name>A0A097GWW2_9PICO</name>
<keyword evidence="33" id="KW-1160">Virus entry into host cell</keyword>
<keyword evidence="13" id="KW-0945">Host-virus interaction</keyword>
<dbReference type="InterPro" id="IPR043128">
    <property type="entry name" value="Rev_trsase/Diguanyl_cyclase"/>
</dbReference>
<evidence type="ECO:0000256" key="33">
    <source>
        <dbReference type="ARBA" id="ARBA00023296"/>
    </source>
</evidence>
<keyword evidence="31" id="KW-1035">Host cytoplasm</keyword>
<dbReference type="InterPro" id="IPR000605">
    <property type="entry name" value="Helicase_SF3_ssDNA/RNA_vir"/>
</dbReference>
<keyword evidence="23" id="KW-0788">Thiol protease</keyword>
<comment type="catalytic activity">
    <reaction evidence="37">
        <text>ATP + H2O = ADP + phosphate + H(+)</text>
        <dbReference type="Rhea" id="RHEA:13065"/>
        <dbReference type="ChEBI" id="CHEBI:15377"/>
        <dbReference type="ChEBI" id="CHEBI:15378"/>
        <dbReference type="ChEBI" id="CHEBI:30616"/>
        <dbReference type="ChEBI" id="CHEBI:43474"/>
        <dbReference type="ChEBI" id="CHEBI:456216"/>
        <dbReference type="EC" id="3.6.4.13"/>
    </reaction>
</comment>
<keyword evidence="15" id="KW-0808">Transferase</keyword>
<evidence type="ECO:0000256" key="20">
    <source>
        <dbReference type="ARBA" id="ARBA00022801"/>
    </source>
</evidence>
<sequence length="2248" mass="249797">MMAASKVYRVCEQTLLAGAVRMMDKFLQKRTVFVPHLDKTIRLTGLHNYDNTCWLNALTQLTQILGIRLFDEHFGNRGLFTRKTIDWVSDQTGIKDLKSGAPPLVVVYKLWQQGHLDVGTMEKPRPITLWSGPKVCLSDFWACVSAKPGHAVFYLLTSEGWICVDDKKIYPETPKTEDVLVFAPYDFESLGKDPPKLHQRYEKAFERLSGAGTSTPTTGNQNMSGNSGSIVQNFYMQQYQNSVDADLGDNVISPEGQGSNTSSSTSSSQSSGLGGWFSSLLNLGTKLLADKKTEETTNIEDRIETTVVGVTIINSQGSVGTTYCYSKPDARPPSTVSDPVTRLGPTLSRHYTFKVGEWPHSQSHGHAWVCPLPGDKLKKMGSFHEVVKAHHLVKNGWDVVVQVNASFAHSGALCVAAVPEYEHTHEKALKWSELEEPAYTYQQLSVFPHQLLNLRTNSSVHLVMPYIGPGPTTNLTLHNPWTIVILILSELTGPGQTVPVTMSVAPIDAMVNGPLPNPEAPIRVVSVPESDSFMSSVPDNSTPLYPKVVVPPRQVPGRFTNFIDVAKQTYSFCSISGKPYFEVTNTSGDEPLFQMDVSLSAAELHGTYVASLSSFFAQYRGSLNFNFIFTGAAATKAKFLVAFVPPHSAAPKTRDEAMACIHAVWDVGLNSAFSFNVPYSSPADFMAVYSAEATVVNVSGWLQVYALTALTSTDIAVNSKGRVLVAVSAGPDFSLRHPVDLPDKQVTNVGEDGEPGETEPRHVLSPVDMHVHTDVSFLLDRFFDVETLELSNLTGSPATHVLNPFGSTAQLAWARLLNTCTYFFSDLELSIQFKFTTTPSSVGEGFVWVKWFPVGAPTKTTDAWQLEGGGNSVRIQKLAVAGMSPTVVFKIAGSRSQACGFSVPYTSMWRVVPVFYNGWGAPTKEKATYNWLPGAHFGSILLTSDAHDKGGCYLRYRFPRASMYCPRPIPPAFTRPADKTRHKFPTNINKQCTNYSLLKLAGDVESNPGPTIFSKASADLNALSTSLGELTGMLKDLKAKAETYSPFYKMAKMLFKLATLAVAAMRTKDPVVVVMLIADFGLEVFDTGFFFSYFQEKLQPYMKTIPGKISDLVTDAATAAAQIPKGVYSFVSSFFETPEGVVEKQVSLRTVNDIFTLLKNSDWFIKTLVALKKWLTSWFSQEQQADDVLYSELEKYPLYKLKLKDPDTQEEARQWFKDMQQRALAVKDKGLFSLLQIPLVNLPQSRPEPVVCVLRGASGQGKSYLANLMAQAISLLLVGKQNSVWSCPPDPTYFDGYNGQAVVIMDDLGQNPNGADFKYFCQMVSTTAFVPPMAHLDDKGIPFTSPVVICTTNLHSSFTPITVSCPEALKRRFRFDVTVSAKPGFVRTVGSSQLLNLPLALKSAGLPPHPIFENDMPILNGQAIKLALSGGEVTAFELIEMILSEVQNRQDTHKMPIFKQSWSDLFKKCTTDEEQKMLQFLIDNKDSEILRAFVSERSILLHEEYVKWESYMTRRAKFHRLAADFAMFLSILTSLIVIFCLVYSMYQLFKTPDEHSAYDPSTKPKPKTQEVKTLKIRTETGVPATDLQQSIMKNVQPIELYLDDELVTDCSALGVYDNSYLVPLHLFEFDFDTIVLGGRHYRKADCEKVEFELEVNGDMVSSDACLLRVPSGPKVRNIVHLFTNEIELKKMTQVTGIMNSPHQTRTVYFGSFLTVKKSILTSDGTVMPNVLSYAAQTSRGYCGAAIVAGSPARIIGIHSAGTGSVAFCSLVSRDALERTLPQKQGNVSRLDDDVRVSVPRRSKLVKSLAYPIFKPDYGPAPLSQFDKRLSDGVKLDEVVFAKHTGDKEISAQDQKWLLRAAHVYAQKVFSRIGFDNQALTEKEAICGIPGLDKMEQDTAPGLPYAQQNKRRKDICDFEEGRLKGAAKFQKDRFMAGDYSDLVYQSFLKDEIRPLEKVRAGKTRLIDVPPMPHVVVGRQLLGRFVAKFHEANGFDIGSAIGCDPDVDWTRFGLELERFRYVYACDYSRFDANHAADAMRVVLNYFFSEDHGFDPGVPAFIESLIDSVHAYEEKRFNIYGGLPSGCSCTSILNTVLNNVYILAAMMKAYENFEPDDIRVICYGDDCLIASDLEIDFQQLVPVFSNFGQVITTADKTDFFKLTTLSEVTFLKRAFVPDGAFYKPVMDVKTLEAILSFVRPGTQAEKLLSVAQLAGHCEPEQYERLFEPFDGMYFVPTWRDLRLQWLMKLGC</sequence>
<evidence type="ECO:0000256" key="28">
    <source>
        <dbReference type="ARBA" id="ARBA00023039"/>
    </source>
</evidence>
<dbReference type="Gene3D" id="2.60.120.20">
    <property type="match status" value="3"/>
</dbReference>
<dbReference type="GO" id="GO:0044162">
    <property type="term" value="C:host cell cytoplasmic vesicle membrane"/>
    <property type="evidence" value="ECO:0007669"/>
    <property type="project" value="UniProtKB-SubCell"/>
</dbReference>
<feature type="transmembrane region" description="Helical" evidence="39">
    <location>
        <begin position="1521"/>
        <end position="1546"/>
    </location>
</feature>
<evidence type="ECO:0000256" key="12">
    <source>
        <dbReference type="ARBA" id="ARBA00022562"/>
    </source>
</evidence>
<evidence type="ECO:0000256" key="32">
    <source>
        <dbReference type="ARBA" id="ARBA00023288"/>
    </source>
</evidence>
<evidence type="ECO:0000256" key="10">
    <source>
        <dbReference type="ARBA" id="ARBA00022553"/>
    </source>
</evidence>
<evidence type="ECO:0000256" key="26">
    <source>
        <dbReference type="ARBA" id="ARBA00022870"/>
    </source>
</evidence>
<dbReference type="Gene3D" id="3.90.70.10">
    <property type="entry name" value="Cysteine proteinases"/>
    <property type="match status" value="1"/>
</dbReference>
<evidence type="ECO:0000256" key="6">
    <source>
        <dbReference type="ARBA" id="ARBA00022448"/>
    </source>
</evidence>
<dbReference type="GO" id="GO:0003724">
    <property type="term" value="F:RNA helicase activity"/>
    <property type="evidence" value="ECO:0007669"/>
    <property type="project" value="InterPro"/>
</dbReference>
<dbReference type="Pfam" id="PF00548">
    <property type="entry name" value="Peptidase_C3"/>
    <property type="match status" value="1"/>
</dbReference>
<keyword evidence="9" id="KW-0191">Covalent protein-RNA linkage</keyword>
<evidence type="ECO:0000256" key="38">
    <source>
        <dbReference type="SAM" id="MobiDB-lite"/>
    </source>
</evidence>
<evidence type="ECO:0000256" key="25">
    <source>
        <dbReference type="ARBA" id="ARBA00022844"/>
    </source>
</evidence>
<evidence type="ECO:0000256" key="27">
    <source>
        <dbReference type="ARBA" id="ARBA00022953"/>
    </source>
</evidence>
<dbReference type="InterPro" id="IPR008739">
    <property type="entry name" value="Peptidase_C28"/>
</dbReference>
<dbReference type="GO" id="GO:0019082">
    <property type="term" value="P:viral protein processing"/>
    <property type="evidence" value="ECO:0007669"/>
    <property type="project" value="InterPro"/>
</dbReference>
<dbReference type="SUPFAM" id="SSF88633">
    <property type="entry name" value="Positive stranded ssRNA viruses"/>
    <property type="match status" value="2"/>
</dbReference>
<dbReference type="InterPro" id="IPR000199">
    <property type="entry name" value="Peptidase_C3A/C3B_picornavir"/>
</dbReference>
<dbReference type="GO" id="GO:0005524">
    <property type="term" value="F:ATP binding"/>
    <property type="evidence" value="ECO:0007669"/>
    <property type="project" value="UniProtKB-KW"/>
</dbReference>
<keyword evidence="20" id="KW-0378">Hydrolase</keyword>
<keyword evidence="21" id="KW-1161">Viral attachment to host cell</keyword>
<evidence type="ECO:0000313" key="44">
    <source>
        <dbReference type="EMBL" id="AIT39625.1"/>
    </source>
</evidence>
<evidence type="ECO:0000256" key="31">
    <source>
        <dbReference type="ARBA" id="ARBA00023200"/>
    </source>
</evidence>
<evidence type="ECO:0000256" key="36">
    <source>
        <dbReference type="ARBA" id="ARBA00045446"/>
    </source>
</evidence>
<evidence type="ECO:0000259" key="42">
    <source>
        <dbReference type="PROSITE" id="PS51874"/>
    </source>
</evidence>
<dbReference type="InterPro" id="IPR001205">
    <property type="entry name" value="RNA-dir_pol_C"/>
</dbReference>
<evidence type="ECO:0000256" key="24">
    <source>
        <dbReference type="ARBA" id="ARBA00022840"/>
    </source>
</evidence>
<dbReference type="Proteomes" id="UP000173922">
    <property type="component" value="Genome"/>
</dbReference>
<dbReference type="GO" id="GO:0019062">
    <property type="term" value="P:virion attachment to host cell"/>
    <property type="evidence" value="ECO:0007669"/>
    <property type="project" value="UniProtKB-KW"/>
</dbReference>
<dbReference type="PRINTS" id="PR00918">
    <property type="entry name" value="CALICVIRUSNS"/>
</dbReference>
<keyword evidence="12" id="KW-1048">Host nucleus</keyword>
<evidence type="ECO:0000256" key="19">
    <source>
        <dbReference type="ARBA" id="ARBA00022741"/>
    </source>
</evidence>
<accession>A0A097GWW2</accession>
<dbReference type="InterPro" id="IPR038765">
    <property type="entry name" value="Papain-like_cys_pep_sf"/>
</dbReference>
<dbReference type="Gene3D" id="1.20.960.20">
    <property type="match status" value="1"/>
</dbReference>
<dbReference type="Gene3D" id="4.10.90.10">
    <property type="entry name" value="Capsid protein VP4 superfamily, Picornavirus"/>
    <property type="match status" value="1"/>
</dbReference>
<dbReference type="InterPro" id="IPR033703">
    <property type="entry name" value="Rhv-like"/>
</dbReference>
<evidence type="ECO:0000256" key="35">
    <source>
        <dbReference type="ARBA" id="ARBA00033716"/>
    </source>
</evidence>
<evidence type="ECO:0000256" key="13">
    <source>
        <dbReference type="ARBA" id="ARBA00022581"/>
    </source>
</evidence>
<dbReference type="GO" id="GO:0004197">
    <property type="term" value="F:cysteine-type endopeptidase activity"/>
    <property type="evidence" value="ECO:0007669"/>
    <property type="project" value="InterPro"/>
</dbReference>
<proteinExistence type="predicted"/>
<dbReference type="InterPro" id="IPR027417">
    <property type="entry name" value="P-loop_NTPase"/>
</dbReference>
<evidence type="ECO:0000256" key="29">
    <source>
        <dbReference type="ARBA" id="ARBA00023065"/>
    </source>
</evidence>
<feature type="compositionally biased region" description="Low complexity" evidence="38">
    <location>
        <begin position="256"/>
        <end position="272"/>
    </location>
</feature>
<dbReference type="InterPro" id="IPR044067">
    <property type="entry name" value="PCV_3C_PRO"/>
</dbReference>
<protein>
    <recommendedName>
        <fullName evidence="5">Genome polyprotein</fullName>
    </recommendedName>
</protein>
<evidence type="ECO:0000256" key="9">
    <source>
        <dbReference type="ARBA" id="ARBA00022520"/>
    </source>
</evidence>
<dbReference type="SUPFAM" id="SSF52540">
    <property type="entry name" value="P-loop containing nucleoside triphosphate hydrolases"/>
    <property type="match status" value="1"/>
</dbReference>
<dbReference type="PROSITE" id="PS51874">
    <property type="entry name" value="PCV_3C_PRO"/>
    <property type="match status" value="1"/>
</dbReference>
<evidence type="ECO:0000256" key="14">
    <source>
        <dbReference type="ARBA" id="ARBA00022670"/>
    </source>
</evidence>
<feature type="region of interest" description="Disordered" evidence="38">
    <location>
        <begin position="246"/>
        <end position="272"/>
    </location>
</feature>
<comment type="function">
    <text evidence="35">Lies on the inner surface of the capsid shell. After binding to the host receptor, the capsid undergoes conformational changes. Capsid protein VP4 is released, capsid protein VP1 N-terminus is externalized, and together, they shape a pore in the host membrane through which the viral genome is translocated into the host cell cytoplasm. After genome has been released, the channel shrinks.</text>
</comment>
<keyword evidence="29" id="KW-0406">Ion transport</keyword>
<keyword evidence="10" id="KW-0597">Phosphoprotein</keyword>
<feature type="domain" description="Peptidase C28" evidence="43">
    <location>
        <begin position="31"/>
        <end position="184"/>
    </location>
</feature>
<dbReference type="InterPro" id="IPR029053">
    <property type="entry name" value="Viral_coat"/>
</dbReference>
<dbReference type="InterPro" id="IPR043502">
    <property type="entry name" value="DNA/RNA_pol_sf"/>
</dbReference>
<evidence type="ECO:0000256" key="39">
    <source>
        <dbReference type="SAM" id="Phobius"/>
    </source>
</evidence>
<feature type="domain" description="Peptidase C3" evidence="42">
    <location>
        <begin position="1582"/>
        <end position="1776"/>
    </location>
</feature>
<feature type="domain" description="RdRp catalytic" evidence="40">
    <location>
        <begin position="2018"/>
        <end position="2136"/>
    </location>
</feature>
<organism evidence="44 45">
    <name type="scientific">Equine rhinitis A virus</name>
    <dbReference type="NCBI Taxonomy" id="47000"/>
    <lineage>
        <taxon>Viruses</taxon>
        <taxon>Riboviria</taxon>
        <taxon>Orthornavirae</taxon>
        <taxon>Pisuviricota</taxon>
        <taxon>Pisoniviricetes</taxon>
        <taxon>Picornavirales</taxon>
        <taxon>Picornaviridae</taxon>
        <taxon>Caphthovirinae</taxon>
        <taxon>Aphthovirus</taxon>
        <taxon>Aphthovirus burrowsi</taxon>
    </lineage>
</organism>
<dbReference type="PROSITE" id="PS51218">
    <property type="entry name" value="SF3_HELICASE_2"/>
    <property type="match status" value="1"/>
</dbReference>
<comment type="subcellular location">
    <subcellularLocation>
        <location evidence="2">Host cytoplasmic vesicle membrane</location>
        <topology evidence="2">Peripheral membrane protein</topology>
        <orientation evidence="2">Cytoplasmic side</orientation>
    </subcellularLocation>
    <subcellularLocation>
        <location evidence="3">Host nucleus</location>
        <location evidence="3">Host nucleolus</location>
    </subcellularLocation>
    <subcellularLocation>
        <location evidence="4">Virion</location>
    </subcellularLocation>
</comment>
<evidence type="ECO:0000256" key="15">
    <source>
        <dbReference type="ARBA" id="ARBA00022679"/>
    </source>
</evidence>
<keyword evidence="6" id="KW-0813">Transport</keyword>
<dbReference type="GO" id="GO:0006351">
    <property type="term" value="P:DNA-templated transcription"/>
    <property type="evidence" value="ECO:0007669"/>
    <property type="project" value="InterPro"/>
</dbReference>
<keyword evidence="16" id="KW-0548">Nucleotidyltransferase</keyword>
<dbReference type="Pfam" id="PF05408">
    <property type="entry name" value="Peptidase_C28"/>
    <property type="match status" value="1"/>
</dbReference>